<feature type="transmembrane region" description="Helical" evidence="2">
    <location>
        <begin position="57"/>
        <end position="77"/>
    </location>
</feature>
<evidence type="ECO:0000313" key="4">
    <source>
        <dbReference type="Proteomes" id="UP000694251"/>
    </source>
</evidence>
<protein>
    <submittedName>
        <fullName evidence="3">Uncharacterized protein</fullName>
    </submittedName>
</protein>
<evidence type="ECO:0000256" key="2">
    <source>
        <dbReference type="SAM" id="Phobius"/>
    </source>
</evidence>
<dbReference type="EMBL" id="JAEFBJ010000009">
    <property type="protein sequence ID" value="KAG7572854.1"/>
    <property type="molecule type" value="Genomic_DNA"/>
</dbReference>
<keyword evidence="2" id="KW-1133">Transmembrane helix</keyword>
<reference evidence="3 4" key="1">
    <citation type="submission" date="2020-12" db="EMBL/GenBank/DDBJ databases">
        <title>Concerted genomic and epigenomic changes stabilize Arabidopsis allopolyploids.</title>
        <authorList>
            <person name="Chen Z."/>
        </authorList>
    </citation>
    <scope>NUCLEOTIDE SEQUENCE [LARGE SCALE GENOMIC DNA]</scope>
    <source>
        <strain evidence="3">As9502</strain>
        <tissue evidence="3">Leaf</tissue>
    </source>
</reference>
<dbReference type="AlphaFoldDB" id="A0A8T2AIR7"/>
<evidence type="ECO:0000256" key="1">
    <source>
        <dbReference type="SAM" id="MobiDB-lite"/>
    </source>
</evidence>
<accession>A0A8T2AIR7</accession>
<keyword evidence="4" id="KW-1185">Reference proteome</keyword>
<dbReference type="Proteomes" id="UP000694251">
    <property type="component" value="Chromosome 9"/>
</dbReference>
<keyword evidence="2" id="KW-0812">Transmembrane</keyword>
<comment type="caution">
    <text evidence="3">The sequence shown here is derived from an EMBL/GenBank/DDBJ whole genome shotgun (WGS) entry which is preliminary data.</text>
</comment>
<feature type="region of interest" description="Disordered" evidence="1">
    <location>
        <begin position="217"/>
        <end position="267"/>
    </location>
</feature>
<feature type="transmembrane region" description="Helical" evidence="2">
    <location>
        <begin position="98"/>
        <end position="116"/>
    </location>
</feature>
<name>A0A8T2AIR7_ARASU</name>
<feature type="compositionally biased region" description="Pro residues" evidence="1">
    <location>
        <begin position="217"/>
        <end position="227"/>
    </location>
</feature>
<keyword evidence="2" id="KW-0472">Membrane</keyword>
<organism evidence="3 4">
    <name type="scientific">Arabidopsis suecica</name>
    <name type="common">Swedish thale-cress</name>
    <name type="synonym">Cardaminopsis suecica</name>
    <dbReference type="NCBI Taxonomy" id="45249"/>
    <lineage>
        <taxon>Eukaryota</taxon>
        <taxon>Viridiplantae</taxon>
        <taxon>Streptophyta</taxon>
        <taxon>Embryophyta</taxon>
        <taxon>Tracheophyta</taxon>
        <taxon>Spermatophyta</taxon>
        <taxon>Magnoliopsida</taxon>
        <taxon>eudicotyledons</taxon>
        <taxon>Gunneridae</taxon>
        <taxon>Pentapetalae</taxon>
        <taxon>rosids</taxon>
        <taxon>malvids</taxon>
        <taxon>Brassicales</taxon>
        <taxon>Brassicaceae</taxon>
        <taxon>Camelineae</taxon>
        <taxon>Arabidopsis</taxon>
    </lineage>
</organism>
<feature type="transmembrane region" description="Helical" evidence="2">
    <location>
        <begin position="128"/>
        <end position="147"/>
    </location>
</feature>
<evidence type="ECO:0000313" key="3">
    <source>
        <dbReference type="EMBL" id="KAG7572854.1"/>
    </source>
</evidence>
<dbReference type="OrthoDB" id="10528692at2759"/>
<proteinExistence type="predicted"/>
<gene>
    <name evidence="3" type="ORF">ISN44_As09g012030</name>
</gene>
<feature type="compositionally biased region" description="Basic and acidic residues" evidence="1">
    <location>
        <begin position="234"/>
        <end position="244"/>
    </location>
</feature>
<sequence length="267" mass="29753">MATVPLPARVDGWFAAYGAFVARLDARSLVTLAIVTASLGLKFLMNLQMASVKDNSQIILIVATVYLIGISLFIWRFRRREMLNQPPQPQTPSQIPNILVFLKSGYPVTALAFFTALDDPLKSIQSLYVPGICLCCYFHILVILAVLRRKEDYGISDGCLGAAYALLFSMTDSNLVRLVLIIPTIVLSGLRNLQFNAIQAHLNLQLPLVFPTIEPPQVSPTIEPPQVSPKTRQQRKEERREANARKTKIYQPQAQVASEPHRRGSSL</sequence>